<evidence type="ECO:0000313" key="1">
    <source>
        <dbReference type="EMBL" id="SDC66851.1"/>
    </source>
</evidence>
<evidence type="ECO:0000313" key="2">
    <source>
        <dbReference type="Proteomes" id="UP000199501"/>
    </source>
</evidence>
<dbReference type="Proteomes" id="UP000199501">
    <property type="component" value="Unassembled WGS sequence"/>
</dbReference>
<protein>
    <submittedName>
        <fullName evidence="1">Uncharacterized protein</fullName>
    </submittedName>
</protein>
<sequence length="74" mass="7819">MSSGIRPLSGAANEFTQARLDALDNLTTQRTRAARTVAGHSVDADDCRNLLTMLGLDATAEASDARPVYVAPVM</sequence>
<proteinExistence type="predicted"/>
<gene>
    <name evidence="1" type="ORF">SAMN05216174_103351</name>
</gene>
<dbReference type="AlphaFoldDB" id="A0A1G6NGL1"/>
<reference evidence="2" key="1">
    <citation type="submission" date="2016-10" db="EMBL/GenBank/DDBJ databases">
        <authorList>
            <person name="Varghese N."/>
            <person name="Submissions S."/>
        </authorList>
    </citation>
    <scope>NUCLEOTIDE SEQUENCE [LARGE SCALE GENOMIC DNA]</scope>
    <source>
        <strain evidence="2">IBRC-M 10403</strain>
    </source>
</reference>
<name>A0A1G6NGL1_9PSEU</name>
<organism evidence="1 2">
    <name type="scientific">Actinokineospora iranica</name>
    <dbReference type="NCBI Taxonomy" id="1271860"/>
    <lineage>
        <taxon>Bacteria</taxon>
        <taxon>Bacillati</taxon>
        <taxon>Actinomycetota</taxon>
        <taxon>Actinomycetes</taxon>
        <taxon>Pseudonocardiales</taxon>
        <taxon>Pseudonocardiaceae</taxon>
        <taxon>Actinokineospora</taxon>
    </lineage>
</organism>
<dbReference type="EMBL" id="FMZZ01000003">
    <property type="protein sequence ID" value="SDC66851.1"/>
    <property type="molecule type" value="Genomic_DNA"/>
</dbReference>
<dbReference type="RefSeq" id="WP_091449602.1">
    <property type="nucleotide sequence ID" value="NZ_FMZZ01000003.1"/>
</dbReference>
<accession>A0A1G6NGL1</accession>
<keyword evidence="2" id="KW-1185">Reference proteome</keyword>
<dbReference type="OrthoDB" id="3637497at2"/>